<organism evidence="2">
    <name type="scientific">Rhizophora mucronata</name>
    <name type="common">Asiatic mangrove</name>
    <dbReference type="NCBI Taxonomy" id="61149"/>
    <lineage>
        <taxon>Eukaryota</taxon>
        <taxon>Viridiplantae</taxon>
        <taxon>Streptophyta</taxon>
        <taxon>Embryophyta</taxon>
        <taxon>Tracheophyta</taxon>
        <taxon>Spermatophyta</taxon>
        <taxon>Magnoliopsida</taxon>
        <taxon>eudicotyledons</taxon>
        <taxon>Gunneridae</taxon>
        <taxon>Pentapetalae</taxon>
        <taxon>rosids</taxon>
        <taxon>fabids</taxon>
        <taxon>Malpighiales</taxon>
        <taxon>Rhizophoraceae</taxon>
        <taxon>Rhizophora</taxon>
    </lineage>
</organism>
<keyword evidence="1" id="KW-0472">Membrane</keyword>
<keyword evidence="1" id="KW-0812">Transmembrane</keyword>
<sequence length="31" mass="3962">MRVFHCNHTFNTFYMLVAWHHIIVLKYVYNY</sequence>
<accession>A0A2P2PZF4</accession>
<evidence type="ECO:0000256" key="1">
    <source>
        <dbReference type="SAM" id="Phobius"/>
    </source>
</evidence>
<reference evidence="2" key="1">
    <citation type="submission" date="2018-02" db="EMBL/GenBank/DDBJ databases">
        <title>Rhizophora mucronata_Transcriptome.</title>
        <authorList>
            <person name="Meera S.P."/>
            <person name="Sreeshan A."/>
            <person name="Augustine A."/>
        </authorList>
    </citation>
    <scope>NUCLEOTIDE SEQUENCE</scope>
    <source>
        <tissue evidence="2">Leaf</tissue>
    </source>
</reference>
<feature type="transmembrane region" description="Helical" evidence="1">
    <location>
        <begin position="12"/>
        <end position="29"/>
    </location>
</feature>
<protein>
    <submittedName>
        <fullName evidence="2">Uncharacterized protein</fullName>
    </submittedName>
</protein>
<dbReference type="AlphaFoldDB" id="A0A2P2PZF4"/>
<keyword evidence="1" id="KW-1133">Transmembrane helix</keyword>
<dbReference type="EMBL" id="GGEC01079638">
    <property type="protein sequence ID" value="MBX60122.1"/>
    <property type="molecule type" value="Transcribed_RNA"/>
</dbReference>
<proteinExistence type="predicted"/>
<evidence type="ECO:0000313" key="2">
    <source>
        <dbReference type="EMBL" id="MBX60122.1"/>
    </source>
</evidence>
<name>A0A2P2PZF4_RHIMU</name>